<dbReference type="SMART" id="SM00409">
    <property type="entry name" value="IG"/>
    <property type="match status" value="1"/>
</dbReference>
<dbReference type="InterPro" id="IPR011041">
    <property type="entry name" value="Quinoprot_gluc/sorb_DH_b-prop"/>
</dbReference>
<dbReference type="Gene3D" id="2.120.10.30">
    <property type="entry name" value="TolB, C-terminal domain"/>
    <property type="match status" value="1"/>
</dbReference>
<dbReference type="Gene3D" id="2.60.40.10">
    <property type="entry name" value="Immunoglobulins"/>
    <property type="match status" value="2"/>
</dbReference>
<dbReference type="InterPro" id="IPR003599">
    <property type="entry name" value="Ig_sub"/>
</dbReference>
<dbReference type="InterPro" id="IPR013783">
    <property type="entry name" value="Ig-like_fold"/>
</dbReference>
<dbReference type="InterPro" id="IPR036179">
    <property type="entry name" value="Ig-like_dom_sf"/>
</dbReference>
<dbReference type="Pfam" id="PF07995">
    <property type="entry name" value="GSDH"/>
    <property type="match status" value="1"/>
</dbReference>
<reference evidence="2 3" key="1">
    <citation type="submission" date="2021-05" db="EMBL/GenBank/DDBJ databases">
        <title>A Polyphasic approach of four new species of the genus Ohtaekwangia: Ohtaekwangia histidinii sp. nov., Ohtaekwangia cretensis sp. nov., Ohtaekwangia indiensis sp. nov., Ohtaekwangia reichenbachii sp. nov. from diverse environment.</title>
        <authorList>
            <person name="Octaviana S."/>
        </authorList>
    </citation>
    <scope>NUCLEOTIDE SEQUENCE [LARGE SCALE GENOMIC DNA]</scope>
    <source>
        <strain evidence="2 3">PWU4</strain>
    </source>
</reference>
<dbReference type="Proteomes" id="UP001319200">
    <property type="component" value="Unassembled WGS sequence"/>
</dbReference>
<dbReference type="PANTHER" id="PTHR19328">
    <property type="entry name" value="HEDGEHOG-INTERACTING PROTEIN"/>
    <property type="match status" value="1"/>
</dbReference>
<dbReference type="RefSeq" id="WP_254166304.1">
    <property type="nucleotide sequence ID" value="NZ_JAHESF010000020.1"/>
</dbReference>
<keyword evidence="3" id="KW-1185">Reference proteome</keyword>
<dbReference type="NCBIfam" id="TIGR04183">
    <property type="entry name" value="Por_Secre_tail"/>
    <property type="match status" value="1"/>
</dbReference>
<dbReference type="EMBL" id="JAHESF010000020">
    <property type="protein sequence ID" value="MBT1699017.1"/>
    <property type="molecule type" value="Genomic_DNA"/>
</dbReference>
<dbReference type="InterPro" id="IPR026444">
    <property type="entry name" value="Secre_tail"/>
</dbReference>
<feature type="domain" description="Ig-like" evidence="1">
    <location>
        <begin position="398"/>
        <end position="478"/>
    </location>
</feature>
<organism evidence="2 3">
    <name type="scientific">Chryseosolibacter histidini</name>
    <dbReference type="NCBI Taxonomy" id="2782349"/>
    <lineage>
        <taxon>Bacteria</taxon>
        <taxon>Pseudomonadati</taxon>
        <taxon>Bacteroidota</taxon>
        <taxon>Cytophagia</taxon>
        <taxon>Cytophagales</taxon>
        <taxon>Chryseotaleaceae</taxon>
        <taxon>Chryseosolibacter</taxon>
    </lineage>
</organism>
<dbReference type="SUPFAM" id="SSF48726">
    <property type="entry name" value="Immunoglobulin"/>
    <property type="match status" value="1"/>
</dbReference>
<evidence type="ECO:0000313" key="3">
    <source>
        <dbReference type="Proteomes" id="UP001319200"/>
    </source>
</evidence>
<dbReference type="PANTHER" id="PTHR19328:SF13">
    <property type="entry name" value="HIPL1 PROTEIN"/>
    <property type="match status" value="1"/>
</dbReference>
<accession>A0AAP2DPU3</accession>
<dbReference type="InterPro" id="IPR011042">
    <property type="entry name" value="6-blade_b-propeller_TolB-like"/>
</dbReference>
<dbReference type="PROSITE" id="PS50835">
    <property type="entry name" value="IG_LIKE"/>
    <property type="match status" value="1"/>
</dbReference>
<comment type="caution">
    <text evidence="2">The sequence shown here is derived from an EMBL/GenBank/DDBJ whole genome shotgun (WGS) entry which is preliminary data.</text>
</comment>
<dbReference type="InterPro" id="IPR013098">
    <property type="entry name" value="Ig_I-set"/>
</dbReference>
<evidence type="ECO:0000259" key="1">
    <source>
        <dbReference type="PROSITE" id="PS50835"/>
    </source>
</evidence>
<name>A0AAP2DPU3_9BACT</name>
<proteinExistence type="predicted"/>
<dbReference type="Pfam" id="PF07679">
    <property type="entry name" value="I-set"/>
    <property type="match status" value="1"/>
</dbReference>
<gene>
    <name evidence="2" type="ORF">KK083_19135</name>
</gene>
<sequence length="778" mass="84196">MENFSKNTGSLRRYEFGAHTRIAPLTTMKPPGPFIPHCVFSILMLLFPFTTISQTFPPGFTPVQVVTGMAKPAAMTFTPDGRILVTEQGGTVRVIKDGTLLPDPMIKLQVNSRGEGGLVGITVDPDFITNQYIYLYYTLPNGSHNRISRFTCNGNVAATSSEKIILELDPRTASIHNGGAMRFKEGKLYVSIGDNATGANAQNLDTYHGKVIRINPDGTAPADNPYPSGSEQRRRVWSYGLRNPFTFDIQPGTGTIFVNDVGLEKWEEINDATLPGKNYGWPLAEGNSTNPAFTNAVYAYAHGRNDAFGCAITGGTFFNPVQSDYPSVYTGRYFFQDYCSQWIRMLVFSGASVTVENFATDIGEDALYLSTGIDGNLYYLVRSTGSLYKVIYSSGDAPAILKHPEPVSVSLGQPASFSVTASGKAPLTYQWQKNGADISGASMATFTIVQATASDTGNYRVRVSNTSGSVVSNTARLTVTSNRLPVAQIITPAAGTLYRAGDEIMFSGDATDAEDGILPASRFTWFADFHHDTHRHDGPPVASGTRSGSFTVPVRGETSDNVWYRLYLVVTDSQGASDTAYRDIHPRKSTFTLVSQPEGLQVSLDGLPVNTPLAVVGVERLERTIGVVTPQVVDGKTYIFSAWLHGGAESQVISTPLEDTSYTAVYEEEVTGGDTVVTGLAPDPQEIKNNGVVSLFPNPAKEGTATLTISYEGAPGQAGKAIVYIVNVTGQVIFSKIITCEDNCKRISVDLGRRLPSGVYAINAVIAQKQFTRRWLVR</sequence>
<dbReference type="InterPro" id="IPR007110">
    <property type="entry name" value="Ig-like_dom"/>
</dbReference>
<dbReference type="AlphaFoldDB" id="A0AAP2DPU3"/>
<protein>
    <submittedName>
        <fullName evidence="2">PQQ-dependent sugar dehydrogenase</fullName>
    </submittedName>
</protein>
<evidence type="ECO:0000313" key="2">
    <source>
        <dbReference type="EMBL" id="MBT1699017.1"/>
    </source>
</evidence>
<dbReference type="SUPFAM" id="SSF50952">
    <property type="entry name" value="Soluble quinoprotein glucose dehydrogenase"/>
    <property type="match status" value="1"/>
</dbReference>
<dbReference type="InterPro" id="IPR012938">
    <property type="entry name" value="Glc/Sorbosone_DH"/>
</dbReference>